<dbReference type="InterPro" id="IPR011991">
    <property type="entry name" value="ArsR-like_HTH"/>
</dbReference>
<dbReference type="Proteomes" id="UP000027178">
    <property type="component" value="Unassembled WGS sequence"/>
</dbReference>
<organism evidence="5 6">
    <name type="scientific">Kitasatospora cheerisanensis KCTC 2395</name>
    <dbReference type="NCBI Taxonomy" id="1348663"/>
    <lineage>
        <taxon>Bacteria</taxon>
        <taxon>Bacillati</taxon>
        <taxon>Actinomycetota</taxon>
        <taxon>Actinomycetes</taxon>
        <taxon>Kitasatosporales</taxon>
        <taxon>Streptomycetaceae</taxon>
        <taxon>Kitasatospora</taxon>
    </lineage>
</organism>
<dbReference type="PANTHER" id="PTHR33154:SF12">
    <property type="entry name" value="TRANSCRIPTIONAL REGULATORY PROTEIN"/>
    <property type="match status" value="1"/>
</dbReference>
<dbReference type="Gene3D" id="1.10.10.10">
    <property type="entry name" value="Winged helix-like DNA-binding domain superfamily/Winged helix DNA-binding domain"/>
    <property type="match status" value="1"/>
</dbReference>
<evidence type="ECO:0000259" key="4">
    <source>
        <dbReference type="PROSITE" id="PS50987"/>
    </source>
</evidence>
<comment type="caution">
    <text evidence="5">The sequence shown here is derived from an EMBL/GenBank/DDBJ whole genome shotgun (WGS) entry which is preliminary data.</text>
</comment>
<dbReference type="Pfam" id="PF12840">
    <property type="entry name" value="HTH_20"/>
    <property type="match status" value="1"/>
</dbReference>
<evidence type="ECO:0000256" key="3">
    <source>
        <dbReference type="ARBA" id="ARBA00023163"/>
    </source>
</evidence>
<dbReference type="PROSITE" id="PS50987">
    <property type="entry name" value="HTH_ARSR_2"/>
    <property type="match status" value="1"/>
</dbReference>
<keyword evidence="3" id="KW-0804">Transcription</keyword>
<protein>
    <recommendedName>
        <fullName evidence="4">HTH arsR-type domain-containing protein</fullName>
    </recommendedName>
</protein>
<dbReference type="PATRIC" id="fig|1348663.4.peg.1545"/>
<evidence type="ECO:0000256" key="2">
    <source>
        <dbReference type="ARBA" id="ARBA00023125"/>
    </source>
</evidence>
<feature type="domain" description="HTH arsR-type" evidence="4">
    <location>
        <begin position="111"/>
        <end position="206"/>
    </location>
</feature>
<dbReference type="InterPro" id="IPR051081">
    <property type="entry name" value="HTH_MetalResp_TranReg"/>
</dbReference>
<evidence type="ECO:0000313" key="5">
    <source>
        <dbReference type="EMBL" id="KDN86628.1"/>
    </source>
</evidence>
<reference evidence="5 6" key="1">
    <citation type="submission" date="2014-05" db="EMBL/GenBank/DDBJ databases">
        <title>Draft Genome Sequence of Kitasatospora cheerisanensis KCTC 2395.</title>
        <authorList>
            <person name="Nam D.H."/>
        </authorList>
    </citation>
    <scope>NUCLEOTIDE SEQUENCE [LARGE SCALE GENOMIC DNA]</scope>
    <source>
        <strain evidence="5 6">KCTC 2395</strain>
    </source>
</reference>
<dbReference type="HOGENOM" id="CLU_1265543_0_0_11"/>
<proteinExistence type="predicted"/>
<dbReference type="InterPro" id="IPR036390">
    <property type="entry name" value="WH_DNA-bd_sf"/>
</dbReference>
<dbReference type="SMART" id="SM00418">
    <property type="entry name" value="HTH_ARSR"/>
    <property type="match status" value="1"/>
</dbReference>
<dbReference type="PRINTS" id="PR00778">
    <property type="entry name" value="HTHARSR"/>
</dbReference>
<gene>
    <name evidence="5" type="ORF">KCH_16070</name>
</gene>
<keyword evidence="2" id="KW-0238">DNA-binding</keyword>
<keyword evidence="1" id="KW-0805">Transcription regulation</keyword>
<evidence type="ECO:0000313" key="6">
    <source>
        <dbReference type="Proteomes" id="UP000027178"/>
    </source>
</evidence>
<dbReference type="GO" id="GO:0003677">
    <property type="term" value="F:DNA binding"/>
    <property type="evidence" value="ECO:0007669"/>
    <property type="project" value="UniProtKB-KW"/>
</dbReference>
<keyword evidence="6" id="KW-1185">Reference proteome</keyword>
<dbReference type="EMBL" id="JNBY01000065">
    <property type="protein sequence ID" value="KDN86628.1"/>
    <property type="molecule type" value="Genomic_DNA"/>
</dbReference>
<dbReference type="eggNOG" id="COG0640">
    <property type="taxonomic scope" value="Bacteria"/>
</dbReference>
<dbReference type="PANTHER" id="PTHR33154">
    <property type="entry name" value="TRANSCRIPTIONAL REGULATOR, ARSR FAMILY"/>
    <property type="match status" value="1"/>
</dbReference>
<dbReference type="SUPFAM" id="SSF46785">
    <property type="entry name" value="Winged helix' DNA-binding domain"/>
    <property type="match status" value="1"/>
</dbReference>
<dbReference type="InterPro" id="IPR036388">
    <property type="entry name" value="WH-like_DNA-bd_sf"/>
</dbReference>
<dbReference type="CDD" id="cd00090">
    <property type="entry name" value="HTH_ARSR"/>
    <property type="match status" value="1"/>
</dbReference>
<dbReference type="InterPro" id="IPR001845">
    <property type="entry name" value="HTH_ArsR_DNA-bd_dom"/>
</dbReference>
<accession>A0A066YYL8</accession>
<sequence length="218" mass="23573">MASTITRPAPPAAREPRWARWKSVATPVSGPSGAAEYMHIGLSQMRLGMVSERRVIGSNRALTTARPSCGPGSGFFASYDSCRTTTSVKLREFSYHGLVTIDHDCPGLLPEPPAAELRLEAVLHALADPTRLRIVAELAGAGGDELNCLAFELPVTKSTLTHHFRVLREAGVIRQHRRGTSKMNTLRVEDLAARFPGLLDAVLAAAVRCTRADRPAAR</sequence>
<dbReference type="GO" id="GO:0003700">
    <property type="term" value="F:DNA-binding transcription factor activity"/>
    <property type="evidence" value="ECO:0007669"/>
    <property type="project" value="InterPro"/>
</dbReference>
<evidence type="ECO:0000256" key="1">
    <source>
        <dbReference type="ARBA" id="ARBA00023015"/>
    </source>
</evidence>
<dbReference type="AlphaFoldDB" id="A0A066YYL8"/>
<name>A0A066YYL8_9ACTN</name>